<reference evidence="1 2" key="2">
    <citation type="submission" date="2009-01" db="EMBL/GenBank/DDBJ databases">
        <title>Draft genome sequence of Bacteroides cellulosilyticus (DSM 14838).</title>
        <authorList>
            <person name="Sudarsanam P."/>
            <person name="Ley R."/>
            <person name="Guruge J."/>
            <person name="Turnbaugh P.J."/>
            <person name="Mahowald M."/>
            <person name="Liep D."/>
            <person name="Gordon J."/>
        </authorList>
    </citation>
    <scope>NUCLEOTIDE SEQUENCE [LARGE SCALE GENOMIC DNA]</scope>
    <source>
        <strain evidence="1 2">DSM 14838</strain>
    </source>
</reference>
<evidence type="ECO:0000313" key="1">
    <source>
        <dbReference type="EMBL" id="EEF91950.1"/>
    </source>
</evidence>
<sequence length="51" mass="6130">MELCKTEMQALERLLRQCSDKIEKYAPKTSPDQDLCRRCKKFIKKLNNKKK</sequence>
<reference evidence="1 2" key="1">
    <citation type="submission" date="2008-12" db="EMBL/GenBank/DDBJ databases">
        <authorList>
            <person name="Fulton L."/>
            <person name="Clifton S."/>
            <person name="Fulton B."/>
            <person name="Xu J."/>
            <person name="Minx P."/>
            <person name="Pepin K.H."/>
            <person name="Johnson M."/>
            <person name="Bhonagiri V."/>
            <person name="Nash W.E."/>
            <person name="Mardis E.R."/>
            <person name="Wilson R.K."/>
        </authorList>
    </citation>
    <scope>NUCLEOTIDE SEQUENCE [LARGE SCALE GENOMIC DNA]</scope>
    <source>
        <strain evidence="1 2">DSM 14838</strain>
    </source>
</reference>
<comment type="caution">
    <text evidence="1">The sequence shown here is derived from an EMBL/GenBank/DDBJ whole genome shotgun (WGS) entry which is preliminary data.</text>
</comment>
<proteinExistence type="predicted"/>
<dbReference type="AlphaFoldDB" id="E2N824"/>
<dbReference type="HOGENOM" id="CLU_3095314_0_0_10"/>
<name>E2N824_9BACE</name>
<evidence type="ECO:0000313" key="2">
    <source>
        <dbReference type="Proteomes" id="UP000003711"/>
    </source>
</evidence>
<accession>E2N824</accession>
<dbReference type="EMBL" id="ACCH01000035">
    <property type="protein sequence ID" value="EEF91950.1"/>
    <property type="molecule type" value="Genomic_DNA"/>
</dbReference>
<protein>
    <submittedName>
        <fullName evidence="1">Uncharacterized protein</fullName>
    </submittedName>
</protein>
<organism evidence="1 2">
    <name type="scientific">Bacteroides cellulosilyticus DSM 14838</name>
    <dbReference type="NCBI Taxonomy" id="537012"/>
    <lineage>
        <taxon>Bacteria</taxon>
        <taxon>Pseudomonadati</taxon>
        <taxon>Bacteroidota</taxon>
        <taxon>Bacteroidia</taxon>
        <taxon>Bacteroidales</taxon>
        <taxon>Bacteroidaceae</taxon>
        <taxon>Bacteroides</taxon>
    </lineage>
</organism>
<gene>
    <name evidence="1" type="ORF">BACCELL_00419</name>
</gene>
<dbReference type="Proteomes" id="UP000003711">
    <property type="component" value="Unassembled WGS sequence"/>
</dbReference>